<dbReference type="PANTHER" id="PTHR30027">
    <property type="entry name" value="RIBOSOMAL RNA SMALL SUBUNIT METHYLTRANSFERASE E"/>
    <property type="match status" value="1"/>
</dbReference>
<dbReference type="NCBIfam" id="TIGR00046">
    <property type="entry name" value="RsmE family RNA methyltransferase"/>
    <property type="match status" value="1"/>
</dbReference>
<reference evidence="12 13" key="1">
    <citation type="submission" date="2015-11" db="EMBL/GenBank/DDBJ databases">
        <title>Genomic analysis of 38 Legionella species identifies large and diverse effector repertoires.</title>
        <authorList>
            <person name="Burstein D."/>
            <person name="Amaro F."/>
            <person name="Zusman T."/>
            <person name="Lifshitz Z."/>
            <person name="Cohen O."/>
            <person name="Gilbert J.A."/>
            <person name="Pupko T."/>
            <person name="Shuman H.A."/>
            <person name="Segal G."/>
        </authorList>
    </citation>
    <scope>NUCLEOTIDE SEQUENCE [LARGE SCALE GENOMIC DNA]</scope>
    <source>
        <strain evidence="12 13">ATCC 49504</strain>
    </source>
</reference>
<dbReference type="PATRIC" id="fig|45065.4.peg.571"/>
<keyword evidence="5" id="KW-0698">rRNA processing</keyword>
<proteinExistence type="inferred from homology"/>
<keyword evidence="6 12" id="KW-0489">Methyltransferase</keyword>
<evidence type="ECO:0000313" key="12">
    <source>
        <dbReference type="EMBL" id="KTD03184.1"/>
    </source>
</evidence>
<evidence type="ECO:0000256" key="2">
    <source>
        <dbReference type="ARBA" id="ARBA00005528"/>
    </source>
</evidence>
<organism evidence="12 13">
    <name type="scientific">Legionella geestiana</name>
    <dbReference type="NCBI Taxonomy" id="45065"/>
    <lineage>
        <taxon>Bacteria</taxon>
        <taxon>Pseudomonadati</taxon>
        <taxon>Pseudomonadota</taxon>
        <taxon>Gammaproteobacteria</taxon>
        <taxon>Legionellales</taxon>
        <taxon>Legionellaceae</taxon>
        <taxon>Legionella</taxon>
    </lineage>
</organism>
<dbReference type="CDD" id="cd18084">
    <property type="entry name" value="RsmE-like"/>
    <property type="match status" value="1"/>
</dbReference>
<comment type="catalytic activity">
    <reaction evidence="10">
        <text>uridine(1498) in 16S rRNA + S-adenosyl-L-methionine = N(3)-methyluridine(1498) in 16S rRNA + S-adenosyl-L-homocysteine + H(+)</text>
        <dbReference type="Rhea" id="RHEA:42920"/>
        <dbReference type="Rhea" id="RHEA-COMP:10283"/>
        <dbReference type="Rhea" id="RHEA-COMP:10284"/>
        <dbReference type="ChEBI" id="CHEBI:15378"/>
        <dbReference type="ChEBI" id="CHEBI:57856"/>
        <dbReference type="ChEBI" id="CHEBI:59789"/>
        <dbReference type="ChEBI" id="CHEBI:65315"/>
        <dbReference type="ChEBI" id="CHEBI:74502"/>
        <dbReference type="EC" id="2.1.1.193"/>
    </reaction>
</comment>
<dbReference type="Gene3D" id="3.40.1280.10">
    <property type="match status" value="1"/>
</dbReference>
<evidence type="ECO:0000256" key="8">
    <source>
        <dbReference type="ARBA" id="ARBA00022691"/>
    </source>
</evidence>
<evidence type="ECO:0000256" key="7">
    <source>
        <dbReference type="ARBA" id="ARBA00022679"/>
    </source>
</evidence>
<dbReference type="InterPro" id="IPR046886">
    <property type="entry name" value="RsmE_MTase_dom"/>
</dbReference>
<dbReference type="EC" id="2.1.1.193" evidence="3"/>
<dbReference type="AlphaFoldDB" id="A0A0W0U5J7"/>
<keyword evidence="7 12" id="KW-0808">Transferase</keyword>
<feature type="non-terminal residue" evidence="12">
    <location>
        <position position="1"/>
    </location>
</feature>
<comment type="subcellular location">
    <subcellularLocation>
        <location evidence="1">Cytoplasm</location>
    </subcellularLocation>
</comment>
<sequence length="161" mass="17448">LGQALSKGDRFDWVVQKAVELGVSRITPLITQHTVVRLDAQRLTKKCEQWQAIAVAACEQSGRNRVPVVEPVQRFEDFVAIETSASRFILHPESGARARDFATSSTDACLLVGPEGGFGEAEVELARTHGFRALQLGPRILRTETAAIVALSVLQALAGDL</sequence>
<keyword evidence="8" id="KW-0949">S-adenosyl-L-methionine</keyword>
<dbReference type="RefSeq" id="WP_082635023.1">
    <property type="nucleotide sequence ID" value="NZ_LNYC01000012.1"/>
</dbReference>
<dbReference type="InterPro" id="IPR029026">
    <property type="entry name" value="tRNA_m1G_MTases_N"/>
</dbReference>
<name>A0A0W0U5J7_9GAMM</name>
<dbReference type="Pfam" id="PF04452">
    <property type="entry name" value="Methyltrans_RNA"/>
    <property type="match status" value="1"/>
</dbReference>
<evidence type="ECO:0000256" key="3">
    <source>
        <dbReference type="ARBA" id="ARBA00012328"/>
    </source>
</evidence>
<dbReference type="InterPro" id="IPR029028">
    <property type="entry name" value="Alpha/beta_knot_MTases"/>
</dbReference>
<comment type="caution">
    <text evidence="12">The sequence shown here is derived from an EMBL/GenBank/DDBJ whole genome shotgun (WGS) entry which is preliminary data.</text>
</comment>
<protein>
    <recommendedName>
        <fullName evidence="3">16S rRNA (uracil(1498)-N(3))-methyltransferase</fullName>
        <ecNumber evidence="3">2.1.1.193</ecNumber>
    </recommendedName>
</protein>
<dbReference type="Proteomes" id="UP000054785">
    <property type="component" value="Unassembled WGS sequence"/>
</dbReference>
<dbReference type="SUPFAM" id="SSF75217">
    <property type="entry name" value="alpha/beta knot"/>
    <property type="match status" value="1"/>
</dbReference>
<evidence type="ECO:0000256" key="5">
    <source>
        <dbReference type="ARBA" id="ARBA00022552"/>
    </source>
</evidence>
<dbReference type="EMBL" id="LNYC01000012">
    <property type="protein sequence ID" value="KTD03184.1"/>
    <property type="molecule type" value="Genomic_DNA"/>
</dbReference>
<evidence type="ECO:0000256" key="9">
    <source>
        <dbReference type="ARBA" id="ARBA00025699"/>
    </source>
</evidence>
<dbReference type="STRING" id="45065.Lgee_0535"/>
<dbReference type="GO" id="GO:0005737">
    <property type="term" value="C:cytoplasm"/>
    <property type="evidence" value="ECO:0007669"/>
    <property type="project" value="UniProtKB-SubCell"/>
</dbReference>
<dbReference type="NCBIfam" id="NF008692">
    <property type="entry name" value="PRK11713.1-5"/>
    <property type="match status" value="1"/>
</dbReference>
<evidence type="ECO:0000313" key="13">
    <source>
        <dbReference type="Proteomes" id="UP000054785"/>
    </source>
</evidence>
<gene>
    <name evidence="12" type="primary">rsmE_2</name>
    <name evidence="12" type="ORF">Lgee_0535</name>
</gene>
<evidence type="ECO:0000256" key="1">
    <source>
        <dbReference type="ARBA" id="ARBA00004496"/>
    </source>
</evidence>
<dbReference type="GO" id="GO:0070042">
    <property type="term" value="F:rRNA (uridine-N3-)-methyltransferase activity"/>
    <property type="evidence" value="ECO:0007669"/>
    <property type="project" value="TreeGrafter"/>
</dbReference>
<evidence type="ECO:0000259" key="11">
    <source>
        <dbReference type="Pfam" id="PF04452"/>
    </source>
</evidence>
<keyword evidence="4" id="KW-0963">Cytoplasm</keyword>
<feature type="domain" description="Ribosomal RNA small subunit methyltransferase E methyltransferase" evidence="11">
    <location>
        <begin position="1"/>
        <end position="155"/>
    </location>
</feature>
<evidence type="ECO:0000256" key="6">
    <source>
        <dbReference type="ARBA" id="ARBA00022603"/>
    </source>
</evidence>
<keyword evidence="13" id="KW-1185">Reference proteome</keyword>
<evidence type="ECO:0000256" key="10">
    <source>
        <dbReference type="ARBA" id="ARBA00047944"/>
    </source>
</evidence>
<dbReference type="GO" id="GO:0070475">
    <property type="term" value="P:rRNA base methylation"/>
    <property type="evidence" value="ECO:0007669"/>
    <property type="project" value="TreeGrafter"/>
</dbReference>
<comment type="similarity">
    <text evidence="2">Belongs to the RNA methyltransferase RsmE family.</text>
</comment>
<dbReference type="PANTHER" id="PTHR30027:SF3">
    <property type="entry name" value="16S RRNA (URACIL(1498)-N(3))-METHYLTRANSFERASE"/>
    <property type="match status" value="1"/>
</dbReference>
<comment type="function">
    <text evidence="9">Specifically methylates the N3 position of the uracil ring of uridine 1498 (m3U1498) in 16S rRNA. Acts on the fully assembled 30S ribosomal subunit.</text>
</comment>
<dbReference type="InterPro" id="IPR006700">
    <property type="entry name" value="RsmE"/>
</dbReference>
<evidence type="ECO:0000256" key="4">
    <source>
        <dbReference type="ARBA" id="ARBA00022490"/>
    </source>
</evidence>
<accession>A0A0W0U5J7</accession>